<feature type="non-terminal residue" evidence="2">
    <location>
        <position position="198"/>
    </location>
</feature>
<feature type="compositionally biased region" description="Basic and acidic residues" evidence="1">
    <location>
        <begin position="82"/>
        <end position="98"/>
    </location>
</feature>
<sequence length="198" mass="21441">KDKYEKNLLWYYVDISYKGTRTEEDKETLKRQTDLGEGTSSKVPLGLARAETKRGGAAPPSDSSEGDDDISDDNDDDDDGESSSKDGKDSGDSECESRKKPRGKAKSKGRKNKRKRDELEEEMPDEDMDGVPQVLDEILKQQKKSKLATWVAAVNKLTVLAGKTTKGGKAAQSKGEGGCTKGSAPKRGAAKKKAAAKK</sequence>
<reference evidence="2" key="1">
    <citation type="submission" date="2021-02" db="EMBL/GenBank/DDBJ databases">
        <authorList>
            <person name="Dougan E. K."/>
            <person name="Rhodes N."/>
            <person name="Thang M."/>
            <person name="Chan C."/>
        </authorList>
    </citation>
    <scope>NUCLEOTIDE SEQUENCE</scope>
</reference>
<evidence type="ECO:0000256" key="1">
    <source>
        <dbReference type="SAM" id="MobiDB-lite"/>
    </source>
</evidence>
<accession>A0A812T9J8</accession>
<feature type="compositionally biased region" description="Acidic residues" evidence="1">
    <location>
        <begin position="119"/>
        <end position="129"/>
    </location>
</feature>
<dbReference type="AlphaFoldDB" id="A0A812T9J8"/>
<feature type="compositionally biased region" description="Acidic residues" evidence="1">
    <location>
        <begin position="64"/>
        <end position="81"/>
    </location>
</feature>
<gene>
    <name evidence="2" type="primary">STRN3</name>
    <name evidence="2" type="ORF">SPIL2461_LOCUS13803</name>
</gene>
<name>A0A812T9J8_SYMPI</name>
<evidence type="ECO:0000313" key="2">
    <source>
        <dbReference type="EMBL" id="CAE7525731.1"/>
    </source>
</evidence>
<feature type="region of interest" description="Disordered" evidence="1">
    <location>
        <begin position="163"/>
        <end position="198"/>
    </location>
</feature>
<feature type="region of interest" description="Disordered" evidence="1">
    <location>
        <begin position="21"/>
        <end position="131"/>
    </location>
</feature>
<organism evidence="2 3">
    <name type="scientific">Symbiodinium pilosum</name>
    <name type="common">Dinoflagellate</name>
    <dbReference type="NCBI Taxonomy" id="2952"/>
    <lineage>
        <taxon>Eukaryota</taxon>
        <taxon>Sar</taxon>
        <taxon>Alveolata</taxon>
        <taxon>Dinophyceae</taxon>
        <taxon>Suessiales</taxon>
        <taxon>Symbiodiniaceae</taxon>
        <taxon>Symbiodinium</taxon>
    </lineage>
</organism>
<evidence type="ECO:0000313" key="3">
    <source>
        <dbReference type="Proteomes" id="UP000649617"/>
    </source>
</evidence>
<dbReference type="Proteomes" id="UP000649617">
    <property type="component" value="Unassembled WGS sequence"/>
</dbReference>
<keyword evidence="3" id="KW-1185">Reference proteome</keyword>
<comment type="caution">
    <text evidence="2">The sequence shown here is derived from an EMBL/GenBank/DDBJ whole genome shotgun (WGS) entry which is preliminary data.</text>
</comment>
<feature type="compositionally biased region" description="Basic residues" evidence="1">
    <location>
        <begin position="188"/>
        <end position="198"/>
    </location>
</feature>
<feature type="compositionally biased region" description="Basic and acidic residues" evidence="1">
    <location>
        <begin position="21"/>
        <end position="34"/>
    </location>
</feature>
<proteinExistence type="predicted"/>
<feature type="compositionally biased region" description="Basic residues" evidence="1">
    <location>
        <begin position="99"/>
        <end position="114"/>
    </location>
</feature>
<protein>
    <submittedName>
        <fullName evidence="2">STRN3 protein</fullName>
    </submittedName>
</protein>
<dbReference type="EMBL" id="CAJNIZ010030724">
    <property type="protein sequence ID" value="CAE7525731.1"/>
    <property type="molecule type" value="Genomic_DNA"/>
</dbReference>